<dbReference type="STRING" id="240176.A8NNS5"/>
<comment type="caution">
    <text evidence="2">The sequence shown here is derived from an EMBL/GenBank/DDBJ whole genome shotgun (WGS) entry which is preliminary data.</text>
</comment>
<dbReference type="eggNOG" id="ENOG502SMSI">
    <property type="taxonomic scope" value="Eukaryota"/>
</dbReference>
<dbReference type="GeneID" id="6011719"/>
<evidence type="ECO:0000313" key="2">
    <source>
        <dbReference type="EMBL" id="EAU86675.2"/>
    </source>
</evidence>
<dbReference type="HOGENOM" id="CLU_020999_2_0_1"/>
<evidence type="ECO:0000256" key="1">
    <source>
        <dbReference type="SAM" id="MobiDB-lite"/>
    </source>
</evidence>
<gene>
    <name evidence="2" type="ORF">CC1G_07333</name>
</gene>
<dbReference type="Gene3D" id="3.80.10.10">
    <property type="entry name" value="Ribonuclease Inhibitor"/>
    <property type="match status" value="1"/>
</dbReference>
<dbReference type="KEGG" id="cci:CC1G_07333"/>
<evidence type="ECO:0008006" key="4">
    <source>
        <dbReference type="Google" id="ProtNLM"/>
    </source>
</evidence>
<keyword evidence="3" id="KW-1185">Reference proteome</keyword>
<feature type="region of interest" description="Disordered" evidence="1">
    <location>
        <begin position="326"/>
        <end position="345"/>
    </location>
</feature>
<dbReference type="OrthoDB" id="3237066at2759"/>
<sequence>MVTPSEDVSSSPTTLDTRHITSYLALSKRYPLDILIDARDYEWDFLEDGVTQASDVECYSPPFSSSHMKTVFDLLLPHLSRWKTLSILTDTWKPMHTALQSINTPLLHHGAPLLESLTLMRCNDFVSFSSDFQPASLREPAFLSNAKAPSLNQSQSILPRLKHLSLRGVHMDWASLGAVLASSVSGLSSLELSSHCPDVRPSASDFHRILSSSPRLRKLIVSGSGPFIPGDTTIDALIRRHELDTVPLPDLTSLNLGYRSSTEGQLVLQLIHAPCVTSLTLEEATHPAEPDEIDAGGILTYLGTGEFQSAKERDLANYDSLQGGSHHHYHQYHSKPRKDSTSSIASTSTCVGSSVEIDGRLYDDDHDDDMTLVDFDTKLQPPFPLLEALALKSVWAASSRPVAAFLGSLNRLKRLELVDMPMYAVHALISEPVHDAKGSLELPSPSTSSSSTSLPAPFPVPCSQLETLSLRNIDLQLQDLHHILNDVIPERHGRGGDKLQNIDIHLSPGAPVSSCQIQLDDGSVSTIEDAIQSQGSVSFKKVGVLVNLTLPSISSYEGEEEDLEMAFNDPHFDSHYDSVLYGI</sequence>
<dbReference type="AlphaFoldDB" id="A8NNS5"/>
<dbReference type="Proteomes" id="UP000001861">
    <property type="component" value="Unassembled WGS sequence"/>
</dbReference>
<name>A8NNS5_COPC7</name>
<evidence type="ECO:0000313" key="3">
    <source>
        <dbReference type="Proteomes" id="UP000001861"/>
    </source>
</evidence>
<dbReference type="VEuPathDB" id="FungiDB:CC1G_07333"/>
<accession>A8NNS5</accession>
<protein>
    <recommendedName>
        <fullName evidence="4">F-box domain-containing protein</fullName>
    </recommendedName>
</protein>
<proteinExistence type="predicted"/>
<dbReference type="RefSeq" id="XP_001835191.2">
    <property type="nucleotide sequence ID" value="XM_001835139.2"/>
</dbReference>
<dbReference type="SUPFAM" id="SSF52047">
    <property type="entry name" value="RNI-like"/>
    <property type="match status" value="1"/>
</dbReference>
<dbReference type="InParanoid" id="A8NNS5"/>
<dbReference type="InterPro" id="IPR032675">
    <property type="entry name" value="LRR_dom_sf"/>
</dbReference>
<feature type="compositionally biased region" description="Basic residues" evidence="1">
    <location>
        <begin position="326"/>
        <end position="336"/>
    </location>
</feature>
<organism evidence="2 3">
    <name type="scientific">Coprinopsis cinerea (strain Okayama-7 / 130 / ATCC MYA-4618 / FGSC 9003)</name>
    <name type="common">Inky cap fungus</name>
    <name type="synonym">Hormographiella aspergillata</name>
    <dbReference type="NCBI Taxonomy" id="240176"/>
    <lineage>
        <taxon>Eukaryota</taxon>
        <taxon>Fungi</taxon>
        <taxon>Dikarya</taxon>
        <taxon>Basidiomycota</taxon>
        <taxon>Agaricomycotina</taxon>
        <taxon>Agaricomycetes</taxon>
        <taxon>Agaricomycetidae</taxon>
        <taxon>Agaricales</taxon>
        <taxon>Agaricineae</taxon>
        <taxon>Psathyrellaceae</taxon>
        <taxon>Coprinopsis</taxon>
    </lineage>
</organism>
<dbReference type="EMBL" id="AACS02000012">
    <property type="protein sequence ID" value="EAU86675.2"/>
    <property type="molecule type" value="Genomic_DNA"/>
</dbReference>
<reference evidence="2 3" key="1">
    <citation type="journal article" date="2010" name="Proc. Natl. Acad. Sci. U.S.A.">
        <title>Insights into evolution of multicellular fungi from the assembled chromosomes of the mushroom Coprinopsis cinerea (Coprinus cinereus).</title>
        <authorList>
            <person name="Stajich J.E."/>
            <person name="Wilke S.K."/>
            <person name="Ahren D."/>
            <person name="Au C.H."/>
            <person name="Birren B.W."/>
            <person name="Borodovsky M."/>
            <person name="Burns C."/>
            <person name="Canback B."/>
            <person name="Casselton L.A."/>
            <person name="Cheng C.K."/>
            <person name="Deng J."/>
            <person name="Dietrich F.S."/>
            <person name="Fargo D.C."/>
            <person name="Farman M.L."/>
            <person name="Gathman A.C."/>
            <person name="Goldberg J."/>
            <person name="Guigo R."/>
            <person name="Hoegger P.J."/>
            <person name="Hooker J.B."/>
            <person name="Huggins A."/>
            <person name="James T.Y."/>
            <person name="Kamada T."/>
            <person name="Kilaru S."/>
            <person name="Kodira C."/>
            <person name="Kues U."/>
            <person name="Kupfer D."/>
            <person name="Kwan H.S."/>
            <person name="Lomsadze A."/>
            <person name="Li W."/>
            <person name="Lilly W.W."/>
            <person name="Ma L.J."/>
            <person name="Mackey A.J."/>
            <person name="Manning G."/>
            <person name="Martin F."/>
            <person name="Muraguchi H."/>
            <person name="Natvig D.O."/>
            <person name="Palmerini H."/>
            <person name="Ramesh M.A."/>
            <person name="Rehmeyer C.J."/>
            <person name="Roe B.A."/>
            <person name="Shenoy N."/>
            <person name="Stanke M."/>
            <person name="Ter-Hovhannisyan V."/>
            <person name="Tunlid A."/>
            <person name="Velagapudi R."/>
            <person name="Vision T.J."/>
            <person name="Zeng Q."/>
            <person name="Zolan M.E."/>
            <person name="Pukkila P.J."/>
        </authorList>
    </citation>
    <scope>NUCLEOTIDE SEQUENCE [LARGE SCALE GENOMIC DNA]</scope>
    <source>
        <strain evidence="3">Okayama-7 / 130 / ATCC MYA-4618 / FGSC 9003</strain>
    </source>
</reference>